<dbReference type="InterPro" id="IPR000182">
    <property type="entry name" value="GNAT_dom"/>
</dbReference>
<evidence type="ECO:0000256" key="1">
    <source>
        <dbReference type="ARBA" id="ARBA00022679"/>
    </source>
</evidence>
<dbReference type="Proteomes" id="UP000266016">
    <property type="component" value="Unassembled WGS sequence"/>
</dbReference>
<dbReference type="RefSeq" id="WP_119115997.1">
    <property type="nucleotide sequence ID" value="NZ_QWVS01000008.1"/>
</dbReference>
<organism evidence="4 5">
    <name type="scientific">Peribacillus asahii</name>
    <dbReference type="NCBI Taxonomy" id="228899"/>
    <lineage>
        <taxon>Bacteria</taxon>
        <taxon>Bacillati</taxon>
        <taxon>Bacillota</taxon>
        <taxon>Bacilli</taxon>
        <taxon>Bacillales</taxon>
        <taxon>Bacillaceae</taxon>
        <taxon>Peribacillus</taxon>
    </lineage>
</organism>
<evidence type="ECO:0000313" key="5">
    <source>
        <dbReference type="Proteomes" id="UP000266016"/>
    </source>
</evidence>
<dbReference type="PANTHER" id="PTHR43420">
    <property type="entry name" value="ACETYLTRANSFERASE"/>
    <property type="match status" value="1"/>
</dbReference>
<feature type="domain" description="N-acetyltransferase" evidence="3">
    <location>
        <begin position="1"/>
        <end position="187"/>
    </location>
</feature>
<keyword evidence="2" id="KW-0012">Acyltransferase</keyword>
<accession>A0A398BKH1</accession>
<keyword evidence="5" id="KW-1185">Reference proteome</keyword>
<dbReference type="GO" id="GO:0016747">
    <property type="term" value="F:acyltransferase activity, transferring groups other than amino-acyl groups"/>
    <property type="evidence" value="ECO:0007669"/>
    <property type="project" value="InterPro"/>
</dbReference>
<evidence type="ECO:0000256" key="2">
    <source>
        <dbReference type="ARBA" id="ARBA00023315"/>
    </source>
</evidence>
<dbReference type="AlphaFoldDB" id="A0A398BKH1"/>
<dbReference type="PROSITE" id="PS51186">
    <property type="entry name" value="GNAT"/>
    <property type="match status" value="1"/>
</dbReference>
<dbReference type="PANTHER" id="PTHR43420:SF47">
    <property type="entry name" value="N-ACETYLTRANSFERASE DOMAIN-CONTAINING PROTEIN"/>
    <property type="match status" value="1"/>
</dbReference>
<dbReference type="CDD" id="cd04301">
    <property type="entry name" value="NAT_SF"/>
    <property type="match status" value="1"/>
</dbReference>
<reference evidence="4 5" key="1">
    <citation type="submission" date="2018-08" db="EMBL/GenBank/DDBJ databases">
        <title>Bacillus jemisoniae sp. nov., Bacillus chryseoplanitiae sp. nov., Bacillus resnikiae sp. nov., and Bacillus frankliniae sp. nov., isolated from Viking spacecraft and associated surfaces.</title>
        <authorList>
            <person name="Seuylemezian A."/>
            <person name="Vaishampayan P."/>
        </authorList>
    </citation>
    <scope>NUCLEOTIDE SEQUENCE [LARGE SCALE GENOMIC DNA]</scope>
    <source>
        <strain evidence="4 5">MA001</strain>
    </source>
</reference>
<evidence type="ECO:0000313" key="4">
    <source>
        <dbReference type="EMBL" id="RID88250.1"/>
    </source>
</evidence>
<protein>
    <submittedName>
        <fullName evidence="4">GNAT family N-acetyltransferase</fullName>
    </submittedName>
</protein>
<name>A0A398BKH1_9BACI</name>
<dbReference type="EMBL" id="QWVS01000008">
    <property type="protein sequence ID" value="RID88250.1"/>
    <property type="molecule type" value="Genomic_DNA"/>
</dbReference>
<keyword evidence="1 4" id="KW-0808">Transferase</keyword>
<dbReference type="Pfam" id="PF00583">
    <property type="entry name" value="Acetyltransf_1"/>
    <property type="match status" value="1"/>
</dbReference>
<evidence type="ECO:0000259" key="3">
    <source>
        <dbReference type="PROSITE" id="PS51186"/>
    </source>
</evidence>
<gene>
    <name evidence="4" type="ORF">D1953_04640</name>
</gene>
<dbReference type="InterPro" id="IPR050680">
    <property type="entry name" value="YpeA/RimI_acetyltransf"/>
</dbReference>
<proteinExistence type="predicted"/>
<dbReference type="Gene3D" id="3.40.630.30">
    <property type="match status" value="1"/>
</dbReference>
<dbReference type="SUPFAM" id="SSF55729">
    <property type="entry name" value="Acyl-CoA N-acyltransferases (Nat)"/>
    <property type="match status" value="1"/>
</dbReference>
<comment type="caution">
    <text evidence="4">The sequence shown here is derived from an EMBL/GenBank/DDBJ whole genome shotgun (WGS) entry which is preliminary data.</text>
</comment>
<dbReference type="InterPro" id="IPR016181">
    <property type="entry name" value="Acyl_CoA_acyltransferase"/>
</dbReference>
<sequence>MLIRQAVQADAKKAVRLFRDAIKDIAEALTGEKEEKRILAVLADFFIQKGNRLSYENCTVCEIDGSVAGVLLGYDGGDTEKLDEPLAARLRVLTNNPTFKLEKEAKEGDFYIDTLCVDPAFRGKGIGTKLLQVAEQHAKAKGYKHIALAVEEDNTKAQQLYTKIGYKIANRITIHHHQYQYMVKILP</sequence>